<name>A0AAE3QFY1_9HYPH</name>
<evidence type="ECO:0000313" key="2">
    <source>
        <dbReference type="EMBL" id="MDI7922805.1"/>
    </source>
</evidence>
<gene>
    <name evidence="2" type="ORF">MRS75_11970</name>
</gene>
<dbReference type="SUPFAM" id="SSF159888">
    <property type="entry name" value="YdhG-like"/>
    <property type="match status" value="1"/>
</dbReference>
<dbReference type="PIRSF" id="PIRSF021308">
    <property type="entry name" value="UCP021308"/>
    <property type="match status" value="1"/>
</dbReference>
<evidence type="ECO:0000313" key="3">
    <source>
        <dbReference type="Proteomes" id="UP001161580"/>
    </source>
</evidence>
<organism evidence="2 3">
    <name type="scientific">Ferirhizobium litorale</name>
    <dbReference type="NCBI Taxonomy" id="2927786"/>
    <lineage>
        <taxon>Bacteria</taxon>
        <taxon>Pseudomonadati</taxon>
        <taxon>Pseudomonadota</taxon>
        <taxon>Alphaproteobacteria</taxon>
        <taxon>Hyphomicrobiales</taxon>
        <taxon>Rhizobiaceae</taxon>
        <taxon>Ferirhizobium</taxon>
    </lineage>
</organism>
<evidence type="ECO:0000259" key="1">
    <source>
        <dbReference type="Pfam" id="PF08818"/>
    </source>
</evidence>
<dbReference type="Proteomes" id="UP001161580">
    <property type="component" value="Unassembled WGS sequence"/>
</dbReference>
<accession>A0AAE3QFY1</accession>
<reference evidence="2" key="1">
    <citation type="submission" date="2022-03" db="EMBL/GenBank/DDBJ databases">
        <title>Fererhizobium litorale gen. nov., sp. nov., isolated from sandy sediments of the Sea of Japan seashore.</title>
        <authorList>
            <person name="Romanenko L."/>
            <person name="Kurilenko V."/>
            <person name="Otstavnykh N."/>
            <person name="Svetashev V."/>
            <person name="Tekutyeva L."/>
            <person name="Isaeva M."/>
            <person name="Mikhailov V."/>
        </authorList>
    </citation>
    <scope>NUCLEOTIDE SEQUENCE</scope>
    <source>
        <strain evidence="2">KMM 9576</strain>
    </source>
</reference>
<keyword evidence="3" id="KW-1185">Reference proteome</keyword>
<protein>
    <submittedName>
        <fullName evidence="2">YdeI/OmpD-associated family protein</fullName>
    </submittedName>
</protein>
<feature type="domain" description="YdhG-like" evidence="1">
    <location>
        <begin position="29"/>
        <end position="125"/>
    </location>
</feature>
<dbReference type="InterPro" id="IPR016786">
    <property type="entry name" value="YdeI_bac"/>
</dbReference>
<dbReference type="EMBL" id="JALDYZ010000005">
    <property type="protein sequence ID" value="MDI7922805.1"/>
    <property type="molecule type" value="Genomic_DNA"/>
</dbReference>
<sequence>MITAIEDYFTMGCGRCERFGRPDCSTRRWAQGLNELRQTCLDAGLIETVKWGHPCYMHRDRNIVILGAFRDNFRLTFFNAVLMKDPYSVLQKQGPNTRHPDMIRFVDIVQVARTKSVIFSYLKEAMEYAEAGIKPQKDKSEVELPDELVDALDADPELAEAFQNLTPGRRKSYAINLSSTKKPETRSSRIAKFRPKIIAGKGAMEQ</sequence>
<proteinExistence type="predicted"/>
<dbReference type="Pfam" id="PF13376">
    <property type="entry name" value="OmdA"/>
    <property type="match status" value="1"/>
</dbReference>
<dbReference type="AlphaFoldDB" id="A0AAE3QFY1"/>
<dbReference type="InterPro" id="IPR014922">
    <property type="entry name" value="YdhG-like"/>
</dbReference>
<dbReference type="Pfam" id="PF08818">
    <property type="entry name" value="DUF1801"/>
    <property type="match status" value="1"/>
</dbReference>
<comment type="caution">
    <text evidence="2">The sequence shown here is derived from an EMBL/GenBank/DDBJ whole genome shotgun (WGS) entry which is preliminary data.</text>
</comment>